<evidence type="ECO:0000256" key="1">
    <source>
        <dbReference type="ARBA" id="ARBA00004239"/>
    </source>
</evidence>
<reference evidence="6" key="1">
    <citation type="submission" date="2022-02" db="EMBL/GenBank/DDBJ databases">
        <authorList>
            <person name="Henning P.M."/>
            <person name="McCubbin A.G."/>
            <person name="Shore J.S."/>
        </authorList>
    </citation>
    <scope>NUCLEOTIDE SEQUENCE</scope>
    <source>
        <strain evidence="6">F60SS</strain>
        <tissue evidence="6">Leaves</tissue>
    </source>
</reference>
<gene>
    <name evidence="6" type="ORF">Tsubulata_051182</name>
</gene>
<keyword evidence="5" id="KW-0472">Membrane</keyword>
<dbReference type="EMBL" id="JAKUCV010005361">
    <property type="protein sequence ID" value="KAJ4831457.1"/>
    <property type="molecule type" value="Genomic_DNA"/>
</dbReference>
<dbReference type="GO" id="GO:0005576">
    <property type="term" value="C:extracellular region"/>
    <property type="evidence" value="ECO:0007669"/>
    <property type="project" value="UniProtKB-SubCell"/>
</dbReference>
<feature type="transmembrane region" description="Helical" evidence="5">
    <location>
        <begin position="22"/>
        <end position="41"/>
    </location>
</feature>
<dbReference type="AlphaFoldDB" id="A0A9Q0FJB6"/>
<organism evidence="6 7">
    <name type="scientific">Turnera subulata</name>
    <dbReference type="NCBI Taxonomy" id="218843"/>
    <lineage>
        <taxon>Eukaryota</taxon>
        <taxon>Viridiplantae</taxon>
        <taxon>Streptophyta</taxon>
        <taxon>Embryophyta</taxon>
        <taxon>Tracheophyta</taxon>
        <taxon>Spermatophyta</taxon>
        <taxon>Magnoliopsida</taxon>
        <taxon>eudicotyledons</taxon>
        <taxon>Gunneridae</taxon>
        <taxon>Pentapetalae</taxon>
        <taxon>rosids</taxon>
        <taxon>fabids</taxon>
        <taxon>Malpighiales</taxon>
        <taxon>Passifloraceae</taxon>
        <taxon>Turnera</taxon>
    </lineage>
</organism>
<evidence type="ECO:0000313" key="6">
    <source>
        <dbReference type="EMBL" id="KAJ4831457.1"/>
    </source>
</evidence>
<feature type="region of interest" description="Disordered" evidence="4">
    <location>
        <begin position="94"/>
        <end position="113"/>
    </location>
</feature>
<protein>
    <submittedName>
        <fullName evidence="6">Uncharacterized protein</fullName>
    </submittedName>
</protein>
<keyword evidence="5" id="KW-0812">Transmembrane</keyword>
<evidence type="ECO:0000256" key="5">
    <source>
        <dbReference type="SAM" id="Phobius"/>
    </source>
</evidence>
<dbReference type="PANTHER" id="PTHR33599:SF20">
    <property type="entry name" value="PROTEIN IDA"/>
    <property type="match status" value="1"/>
</dbReference>
<comment type="caution">
    <text evidence="6">The sequence shown here is derived from an EMBL/GenBank/DDBJ whole genome shotgun (WGS) entry which is preliminary data.</text>
</comment>
<sequence length="113" mass="12467">MASFSFPSRQSKHVPYCNNNTILTYLVFFLVMSLLLGSGDASRPGVMIKNRPVEQPGSIRSSSSSSSENVEKPHDRKLYETGFLLNGHMFNFLPKGSPVPPSGPSKRHNSVQN</sequence>
<accession>A0A9Q0FJB6</accession>
<reference evidence="6" key="2">
    <citation type="journal article" date="2023" name="Plants (Basel)">
        <title>Annotation of the Turnera subulata (Passifloraceae) Draft Genome Reveals the S-Locus Evolved after the Divergence of Turneroideae from Passifloroideae in a Stepwise Manner.</title>
        <authorList>
            <person name="Henning P.M."/>
            <person name="Roalson E.H."/>
            <person name="Mir W."/>
            <person name="McCubbin A.G."/>
            <person name="Shore J.S."/>
        </authorList>
    </citation>
    <scope>NUCLEOTIDE SEQUENCE</scope>
    <source>
        <strain evidence="6">F60SS</strain>
    </source>
</reference>
<evidence type="ECO:0000313" key="7">
    <source>
        <dbReference type="Proteomes" id="UP001141552"/>
    </source>
</evidence>
<dbReference type="InterPro" id="IPR039639">
    <property type="entry name" value="IDA-like"/>
</dbReference>
<dbReference type="PANTHER" id="PTHR33599">
    <property type="entry name" value="PROTEIN IDA-LIKE 5"/>
    <property type="match status" value="1"/>
</dbReference>
<name>A0A9Q0FJB6_9ROSI</name>
<proteinExistence type="predicted"/>
<feature type="region of interest" description="Disordered" evidence="4">
    <location>
        <begin position="40"/>
        <end position="75"/>
    </location>
</feature>
<keyword evidence="7" id="KW-1185">Reference proteome</keyword>
<keyword evidence="5" id="KW-1133">Transmembrane helix</keyword>
<dbReference type="GO" id="GO:0010227">
    <property type="term" value="P:floral organ abscission"/>
    <property type="evidence" value="ECO:0007669"/>
    <property type="project" value="InterPro"/>
</dbReference>
<evidence type="ECO:0000256" key="3">
    <source>
        <dbReference type="ARBA" id="ARBA00022729"/>
    </source>
</evidence>
<keyword evidence="2" id="KW-0964">Secreted</keyword>
<evidence type="ECO:0000256" key="4">
    <source>
        <dbReference type="SAM" id="MobiDB-lite"/>
    </source>
</evidence>
<evidence type="ECO:0000256" key="2">
    <source>
        <dbReference type="ARBA" id="ARBA00022525"/>
    </source>
</evidence>
<comment type="subcellular location">
    <subcellularLocation>
        <location evidence="1">Secreted</location>
        <location evidence="1">Extracellular space</location>
    </subcellularLocation>
</comment>
<keyword evidence="3" id="KW-0732">Signal</keyword>
<dbReference type="Proteomes" id="UP001141552">
    <property type="component" value="Unassembled WGS sequence"/>
</dbReference>